<evidence type="ECO:0000256" key="2">
    <source>
        <dbReference type="ARBA" id="ARBA00022490"/>
    </source>
</evidence>
<name>X1NUY7_9ZZZZ</name>
<comment type="subcellular location">
    <subcellularLocation>
        <location evidence="1">Cytoplasm</location>
    </subcellularLocation>
</comment>
<evidence type="ECO:0000256" key="9">
    <source>
        <dbReference type="ARBA" id="ARBA00023125"/>
    </source>
</evidence>
<evidence type="ECO:0000313" key="11">
    <source>
        <dbReference type="EMBL" id="GAI47872.1"/>
    </source>
</evidence>
<dbReference type="GO" id="GO:0004518">
    <property type="term" value="F:nuclease activity"/>
    <property type="evidence" value="ECO:0007669"/>
    <property type="project" value="UniProtKB-KW"/>
</dbReference>
<evidence type="ECO:0000256" key="5">
    <source>
        <dbReference type="ARBA" id="ARBA00022763"/>
    </source>
</evidence>
<evidence type="ECO:0008006" key="12">
    <source>
        <dbReference type="Google" id="ProtNLM"/>
    </source>
</evidence>
<proteinExistence type="predicted"/>
<keyword evidence="2" id="KW-0963">Cytoplasm</keyword>
<dbReference type="GO" id="GO:0005737">
    <property type="term" value="C:cytoplasm"/>
    <property type="evidence" value="ECO:0007669"/>
    <property type="project" value="UniProtKB-SubCell"/>
</dbReference>
<reference evidence="11" key="1">
    <citation type="journal article" date="2014" name="Front. Microbiol.">
        <title>High frequency of phylogenetically diverse reductive dehalogenase-homologous genes in deep subseafloor sedimentary metagenomes.</title>
        <authorList>
            <person name="Kawai M."/>
            <person name="Futagami T."/>
            <person name="Toyoda A."/>
            <person name="Takaki Y."/>
            <person name="Nishi S."/>
            <person name="Hori S."/>
            <person name="Arai W."/>
            <person name="Tsubouchi T."/>
            <person name="Morono Y."/>
            <person name="Uchiyama I."/>
            <person name="Ito T."/>
            <person name="Fujiyama A."/>
            <person name="Inagaki F."/>
            <person name="Takami H."/>
        </authorList>
    </citation>
    <scope>NUCLEOTIDE SEQUENCE</scope>
    <source>
        <strain evidence="11">Expedition CK06-06</strain>
    </source>
</reference>
<evidence type="ECO:0000256" key="8">
    <source>
        <dbReference type="ARBA" id="ARBA00022881"/>
    </source>
</evidence>
<keyword evidence="4" id="KW-0547">Nucleotide-binding</keyword>
<evidence type="ECO:0000256" key="4">
    <source>
        <dbReference type="ARBA" id="ARBA00022741"/>
    </source>
</evidence>
<dbReference type="AlphaFoldDB" id="X1NUY7"/>
<gene>
    <name evidence="11" type="ORF">S06H3_59225</name>
</gene>
<evidence type="ECO:0000256" key="6">
    <source>
        <dbReference type="ARBA" id="ARBA00022769"/>
    </source>
</evidence>
<keyword evidence="6" id="KW-0228">DNA excision</keyword>
<feature type="non-terminal residue" evidence="11">
    <location>
        <position position="1"/>
    </location>
</feature>
<evidence type="ECO:0000256" key="10">
    <source>
        <dbReference type="ARBA" id="ARBA00023204"/>
    </source>
</evidence>
<comment type="caution">
    <text evidence="11">The sequence shown here is derived from an EMBL/GenBank/DDBJ whole genome shotgun (WGS) entry which is preliminary data.</text>
</comment>
<keyword evidence="9" id="KW-0238">DNA-binding</keyword>
<keyword evidence="7" id="KW-0067">ATP-binding</keyword>
<dbReference type="InterPro" id="IPR013815">
    <property type="entry name" value="ATP_grasp_subdomain_1"/>
</dbReference>
<dbReference type="Gene3D" id="1.20.1580.10">
    <property type="entry name" value="ABC transporter ATPase like domain"/>
    <property type="match status" value="1"/>
</dbReference>
<keyword evidence="10" id="KW-0234">DNA repair</keyword>
<dbReference type="GO" id="GO:0003677">
    <property type="term" value="F:DNA binding"/>
    <property type="evidence" value="ECO:0007669"/>
    <property type="project" value="UniProtKB-KW"/>
</dbReference>
<sequence>RLRDSLEIGLRIGKGVVIVNDLIFNTLYTCQKCRVSLPELEPRLFSFNSPYGACSECRGLGEKLEVSPKLVIPNPNYL</sequence>
<keyword evidence="8" id="KW-0267">Excision nuclease</keyword>
<dbReference type="GO" id="GO:0005524">
    <property type="term" value="F:ATP binding"/>
    <property type="evidence" value="ECO:0007669"/>
    <property type="project" value="UniProtKB-KW"/>
</dbReference>
<dbReference type="PANTHER" id="PTHR43152:SF3">
    <property type="entry name" value="UVRABC SYSTEM PROTEIN A"/>
    <property type="match status" value="1"/>
</dbReference>
<evidence type="ECO:0000256" key="7">
    <source>
        <dbReference type="ARBA" id="ARBA00022840"/>
    </source>
</evidence>
<dbReference type="EMBL" id="BARV01038447">
    <property type="protein sequence ID" value="GAI47872.1"/>
    <property type="molecule type" value="Genomic_DNA"/>
</dbReference>
<dbReference type="GO" id="GO:0006281">
    <property type="term" value="P:DNA repair"/>
    <property type="evidence" value="ECO:0007669"/>
    <property type="project" value="UniProtKB-KW"/>
</dbReference>
<evidence type="ECO:0000256" key="3">
    <source>
        <dbReference type="ARBA" id="ARBA00022737"/>
    </source>
</evidence>
<dbReference type="PANTHER" id="PTHR43152">
    <property type="entry name" value="UVRABC SYSTEM PROTEIN A"/>
    <property type="match status" value="1"/>
</dbReference>
<keyword evidence="3" id="KW-0677">Repeat</keyword>
<dbReference type="Gene3D" id="3.30.1490.20">
    <property type="entry name" value="ATP-grasp fold, A domain"/>
    <property type="match status" value="1"/>
</dbReference>
<protein>
    <recommendedName>
        <fullName evidence="12">UvrA interaction domain-containing protein</fullName>
    </recommendedName>
</protein>
<evidence type="ECO:0000256" key="1">
    <source>
        <dbReference type="ARBA" id="ARBA00004496"/>
    </source>
</evidence>
<organism evidence="11">
    <name type="scientific">marine sediment metagenome</name>
    <dbReference type="NCBI Taxonomy" id="412755"/>
    <lineage>
        <taxon>unclassified sequences</taxon>
        <taxon>metagenomes</taxon>
        <taxon>ecological metagenomes</taxon>
    </lineage>
</organism>
<accession>X1NUY7</accession>
<keyword evidence="5" id="KW-0227">DNA damage</keyword>